<protein>
    <submittedName>
        <fullName evidence="1">Four helix bundle protein</fullName>
    </submittedName>
</protein>
<dbReference type="PANTHER" id="PTHR38471:SF2">
    <property type="entry name" value="FOUR HELIX BUNDLE PROTEIN"/>
    <property type="match status" value="1"/>
</dbReference>
<dbReference type="NCBIfam" id="TIGR02436">
    <property type="entry name" value="four helix bundle protein"/>
    <property type="match status" value="1"/>
</dbReference>
<organism evidence="1 2">
    <name type="scientific">Gilvimarinus xylanilyticus</name>
    <dbReference type="NCBI Taxonomy" id="2944139"/>
    <lineage>
        <taxon>Bacteria</taxon>
        <taxon>Pseudomonadati</taxon>
        <taxon>Pseudomonadota</taxon>
        <taxon>Gammaproteobacteria</taxon>
        <taxon>Cellvibrionales</taxon>
        <taxon>Cellvibrionaceae</taxon>
        <taxon>Gilvimarinus</taxon>
    </lineage>
</organism>
<accession>A0A9X2KTW1</accession>
<dbReference type="InterPro" id="IPR036583">
    <property type="entry name" value="23S_rRNA_IVS_sf"/>
</dbReference>
<dbReference type="Proteomes" id="UP001139319">
    <property type="component" value="Unassembled WGS sequence"/>
</dbReference>
<name>A0A9X2KTW1_9GAMM</name>
<sequence>MERKYQQLKVWQESMLLAEMVYKALLNLPASERFGLADQLRRASVSIPSNIAEGAGRGSDREFVRFLQIAKGSLQELETQLLLCARLKLLPSTTSLLDVTNRVFALLTAFINRLKQNL</sequence>
<dbReference type="PANTHER" id="PTHR38471">
    <property type="entry name" value="FOUR HELIX BUNDLE PROTEIN"/>
    <property type="match status" value="1"/>
</dbReference>
<dbReference type="RefSeq" id="WP_253967901.1">
    <property type="nucleotide sequence ID" value="NZ_JAMFTH010000002.1"/>
</dbReference>
<evidence type="ECO:0000313" key="1">
    <source>
        <dbReference type="EMBL" id="MCP8899607.1"/>
    </source>
</evidence>
<gene>
    <name evidence="1" type="ORF">M6D89_09875</name>
</gene>
<dbReference type="AlphaFoldDB" id="A0A9X2KTW1"/>
<proteinExistence type="predicted"/>
<dbReference type="EMBL" id="JAMFTH010000002">
    <property type="protein sequence ID" value="MCP8899607.1"/>
    <property type="molecule type" value="Genomic_DNA"/>
</dbReference>
<evidence type="ECO:0000313" key="2">
    <source>
        <dbReference type="Proteomes" id="UP001139319"/>
    </source>
</evidence>
<dbReference type="InterPro" id="IPR012657">
    <property type="entry name" value="23S_rRNA-intervening_sequence"/>
</dbReference>
<reference evidence="1" key="2">
    <citation type="submission" date="2023-01" db="EMBL/GenBank/DDBJ databases">
        <title>Gilvimarinus xylanilyticus HB14 isolated from Caulerpa lentillifera aquaculture base in Hainan, China.</title>
        <authorList>
            <person name="Zhang Y.-J."/>
        </authorList>
    </citation>
    <scope>NUCLEOTIDE SEQUENCE</scope>
    <source>
        <strain evidence="1">HB14</strain>
    </source>
</reference>
<dbReference type="CDD" id="cd16377">
    <property type="entry name" value="23S_rRNA_IVP_like"/>
    <property type="match status" value="1"/>
</dbReference>
<keyword evidence="2" id="KW-1185">Reference proteome</keyword>
<dbReference type="SUPFAM" id="SSF158446">
    <property type="entry name" value="IVS-encoded protein-like"/>
    <property type="match status" value="1"/>
</dbReference>
<dbReference type="Pfam" id="PF05635">
    <property type="entry name" value="23S_rRNA_IVP"/>
    <property type="match status" value="1"/>
</dbReference>
<reference evidence="1" key="1">
    <citation type="submission" date="2022-05" db="EMBL/GenBank/DDBJ databases">
        <authorList>
            <person name="Sun H.-N."/>
        </authorList>
    </citation>
    <scope>NUCLEOTIDE SEQUENCE</scope>
    <source>
        <strain evidence="1">HB14</strain>
    </source>
</reference>
<comment type="caution">
    <text evidence="1">The sequence shown here is derived from an EMBL/GenBank/DDBJ whole genome shotgun (WGS) entry which is preliminary data.</text>
</comment>
<dbReference type="Gene3D" id="1.20.1440.60">
    <property type="entry name" value="23S rRNA-intervening sequence"/>
    <property type="match status" value="1"/>
</dbReference>